<dbReference type="AlphaFoldDB" id="J9DJU3"/>
<comment type="caution">
    <text evidence="3">The sequence shown here is derived from an EMBL/GenBank/DDBJ whole genome shotgun (WGS) entry which is preliminary data.</text>
</comment>
<dbReference type="PANTHER" id="PTHR14145">
    <property type="entry name" value="26S PROTESOME SUBUNIT 6"/>
    <property type="match status" value="1"/>
</dbReference>
<proteinExistence type="predicted"/>
<dbReference type="InParanoid" id="J9DJU3"/>
<gene>
    <name evidence="3" type="ORF">EDEG_03845</name>
</gene>
<sequence length="368" mass="43328">MDINFSKPTLEILKYHDIFKNTQNVEPLLQYVIENNMLSYYNKMCAENEISEKKEIRKKIEENIKKQIEEIQSDQSKELSENDLLQNDIALSAYYASILDYQNFEKSITSILERNPSPSLRMDTVLCKIRMYLILNKKKSLYDAINAGKDIIEHGCDWDRRNKFKSYYALYLVQKRDFTNASDLFYDSLPTFDSPEIMDYNSFVVMFIFCGLLSFTRDEVKLKIVDNGNVNETRMANEEALELVECFITCDYHNILLKIYSFCKKHIKSSVFLHELCNKFIYMFIARIFKQLLESYKSLNIGAIAQIFDVSDKFVEDYMFKFIVEKNIEARIDGITKNVFVIDNEVNKDIFLAEKGDTLMRNITKNIK</sequence>
<dbReference type="InterPro" id="IPR045135">
    <property type="entry name" value="Rpn7_N"/>
</dbReference>
<dbReference type="Pfam" id="PF10602">
    <property type="entry name" value="RPN7"/>
    <property type="match status" value="1"/>
</dbReference>
<evidence type="ECO:0000256" key="1">
    <source>
        <dbReference type="SAM" id="Coils"/>
    </source>
</evidence>
<dbReference type="InterPro" id="IPR036390">
    <property type="entry name" value="WH_DNA-bd_sf"/>
</dbReference>
<reference evidence="3 4" key="1">
    <citation type="submission" date="2011-08" db="EMBL/GenBank/DDBJ databases">
        <authorList>
            <person name="Liu Z.J."/>
            <person name="Shi F.L."/>
            <person name="Lu J.Q."/>
            <person name="Li M."/>
            <person name="Wang Z.L."/>
        </authorList>
    </citation>
    <scope>NUCLEOTIDE SEQUENCE [LARGE SCALE GENOMIC DNA]</scope>
    <source>
        <strain evidence="3 4">USNM 41457</strain>
    </source>
</reference>
<dbReference type="SUPFAM" id="SSF46785">
    <property type="entry name" value="Winged helix' DNA-binding domain"/>
    <property type="match status" value="1"/>
</dbReference>
<accession>J9DJU3</accession>
<dbReference type="OrthoDB" id="1452at2759"/>
<dbReference type="STRING" id="1003232.J9DJU3"/>
<evidence type="ECO:0000259" key="2">
    <source>
        <dbReference type="PROSITE" id="PS50250"/>
    </source>
</evidence>
<dbReference type="InterPro" id="IPR000717">
    <property type="entry name" value="PCI_dom"/>
</dbReference>
<protein>
    <recommendedName>
        <fullName evidence="2">PCI domain-containing protein</fullName>
    </recommendedName>
</protein>
<feature type="domain" description="PCI" evidence="2">
    <location>
        <begin position="177"/>
        <end position="346"/>
    </location>
</feature>
<dbReference type="PANTHER" id="PTHR14145:SF1">
    <property type="entry name" value="26S PROTEASOME NON-ATPASE REGULATORY SUBUNIT 6"/>
    <property type="match status" value="1"/>
</dbReference>
<dbReference type="VEuPathDB" id="MicrosporidiaDB:EDEG_03845"/>
<dbReference type="PROSITE" id="PS50250">
    <property type="entry name" value="PCI"/>
    <property type="match status" value="1"/>
</dbReference>
<dbReference type="FunCoup" id="J9DJU3">
    <property type="interactions" value="191"/>
</dbReference>
<dbReference type="GO" id="GO:0043161">
    <property type="term" value="P:proteasome-mediated ubiquitin-dependent protein catabolic process"/>
    <property type="evidence" value="ECO:0007669"/>
    <property type="project" value="TreeGrafter"/>
</dbReference>
<reference evidence="4" key="2">
    <citation type="submission" date="2015-07" db="EMBL/GenBank/DDBJ databases">
        <title>Contrasting host-pathogen interactions and genome evolution in two generalist and specialist microsporidian pathogens of mosquitoes.</title>
        <authorList>
            <consortium name="The Broad Institute Genomics Platform"/>
            <consortium name="The Broad Institute Genome Sequencing Center for Infectious Disease"/>
            <person name="Cuomo C.A."/>
            <person name="Sanscrainte N.D."/>
            <person name="Goldberg J.M."/>
            <person name="Heiman D."/>
            <person name="Young S."/>
            <person name="Zeng Q."/>
            <person name="Becnel J.J."/>
            <person name="Birren B.W."/>
        </authorList>
    </citation>
    <scope>NUCLEOTIDE SEQUENCE [LARGE SCALE GENOMIC DNA]</scope>
    <source>
        <strain evidence="4">USNM 41457</strain>
    </source>
</reference>
<evidence type="ECO:0000313" key="4">
    <source>
        <dbReference type="Proteomes" id="UP000003163"/>
    </source>
</evidence>
<feature type="coiled-coil region" evidence="1">
    <location>
        <begin position="43"/>
        <end position="77"/>
    </location>
</feature>
<dbReference type="Proteomes" id="UP000003163">
    <property type="component" value="Unassembled WGS sequence"/>
</dbReference>
<dbReference type="Gene3D" id="1.25.40.570">
    <property type="match status" value="1"/>
</dbReference>
<keyword evidence="1" id="KW-0175">Coiled coil</keyword>
<dbReference type="OMA" id="CRYAIFF"/>
<evidence type="ECO:0000313" key="3">
    <source>
        <dbReference type="EMBL" id="EJW01612.1"/>
    </source>
</evidence>
<dbReference type="HOGENOM" id="CLU_031814_1_1_1"/>
<dbReference type="Pfam" id="PF01399">
    <property type="entry name" value="PCI"/>
    <property type="match status" value="1"/>
</dbReference>
<keyword evidence="4" id="KW-1185">Reference proteome</keyword>
<organism evidence="3 4">
    <name type="scientific">Edhazardia aedis (strain USNM 41457)</name>
    <name type="common">Microsporidian parasite</name>
    <dbReference type="NCBI Taxonomy" id="1003232"/>
    <lineage>
        <taxon>Eukaryota</taxon>
        <taxon>Fungi</taxon>
        <taxon>Fungi incertae sedis</taxon>
        <taxon>Microsporidia</taxon>
        <taxon>Edhazardia</taxon>
    </lineage>
</organism>
<name>J9DJU3_EDHAE</name>
<dbReference type="InterPro" id="IPR019585">
    <property type="entry name" value="Rpn7/CSN1"/>
</dbReference>
<dbReference type="EMBL" id="AFBI03000133">
    <property type="protein sequence ID" value="EJW01612.1"/>
    <property type="molecule type" value="Genomic_DNA"/>
</dbReference>